<dbReference type="EMBL" id="VHSH01000010">
    <property type="protein sequence ID" value="TQV74425.1"/>
    <property type="molecule type" value="Genomic_DNA"/>
</dbReference>
<keyword evidence="1" id="KW-0732">Signal</keyword>
<dbReference type="AlphaFoldDB" id="A0A545TB30"/>
<keyword evidence="3" id="KW-1185">Reference proteome</keyword>
<reference evidence="2 3" key="1">
    <citation type="submission" date="2019-06" db="EMBL/GenBank/DDBJ databases">
        <title>Whole genome sequence for Rhodospirillaceae sp. R148.</title>
        <authorList>
            <person name="Wang G."/>
        </authorList>
    </citation>
    <scope>NUCLEOTIDE SEQUENCE [LARGE SCALE GENOMIC DNA]</scope>
    <source>
        <strain evidence="2 3">R148</strain>
    </source>
</reference>
<proteinExistence type="predicted"/>
<evidence type="ECO:0000313" key="2">
    <source>
        <dbReference type="EMBL" id="TQV74425.1"/>
    </source>
</evidence>
<evidence type="ECO:0000256" key="1">
    <source>
        <dbReference type="SAM" id="SignalP"/>
    </source>
</evidence>
<gene>
    <name evidence="2" type="ORF">FKG95_24405</name>
</gene>
<comment type="caution">
    <text evidence="2">The sequence shown here is derived from an EMBL/GenBank/DDBJ whole genome shotgun (WGS) entry which is preliminary data.</text>
</comment>
<protein>
    <submittedName>
        <fullName evidence="2">Uncharacterized protein</fullName>
    </submittedName>
</protein>
<feature type="signal peptide" evidence="1">
    <location>
        <begin position="1"/>
        <end position="18"/>
    </location>
</feature>
<sequence length="100" mass="11095">MKYCCFAVLLMISGDAAAQEVNYQALYKKAAVDLAQSEAMVGMLKKQTWAFRKLLTLHGIDFQDEVVIRNDAGIIVERINLTQDPVPAVSPRLTEKPAVN</sequence>
<feature type="chain" id="PRO_5021817212" evidence="1">
    <location>
        <begin position="19"/>
        <end position="100"/>
    </location>
</feature>
<accession>A0A545TB30</accession>
<evidence type="ECO:0000313" key="3">
    <source>
        <dbReference type="Proteomes" id="UP000315252"/>
    </source>
</evidence>
<dbReference type="RefSeq" id="WP_142899056.1">
    <property type="nucleotide sequence ID" value="NZ_ML660061.1"/>
</dbReference>
<dbReference type="Proteomes" id="UP000315252">
    <property type="component" value="Unassembled WGS sequence"/>
</dbReference>
<name>A0A545TB30_9PROT</name>
<organism evidence="2 3">
    <name type="scientific">Denitrobaculum tricleocarpae</name>
    <dbReference type="NCBI Taxonomy" id="2591009"/>
    <lineage>
        <taxon>Bacteria</taxon>
        <taxon>Pseudomonadati</taxon>
        <taxon>Pseudomonadota</taxon>
        <taxon>Alphaproteobacteria</taxon>
        <taxon>Rhodospirillales</taxon>
        <taxon>Rhodospirillaceae</taxon>
        <taxon>Denitrobaculum</taxon>
    </lineage>
</organism>